<accession>A0ABS5BN85</accession>
<comment type="caution">
    <text evidence="3">The sequence shown here is derived from an EMBL/GenBank/DDBJ whole genome shotgun (WGS) entry which is preliminary data.</text>
</comment>
<keyword evidence="3" id="KW-0540">Nuclease</keyword>
<evidence type="ECO:0000259" key="2">
    <source>
        <dbReference type="Pfam" id="PF05685"/>
    </source>
</evidence>
<dbReference type="Gene3D" id="3.90.1570.10">
    <property type="entry name" value="tt1808, chain A"/>
    <property type="match status" value="1"/>
</dbReference>
<dbReference type="CDD" id="cd06260">
    <property type="entry name" value="DUF820-like"/>
    <property type="match status" value="1"/>
</dbReference>
<sequence>MSTKLAELEFGSESMGQLLVNLGGVSPDRVRLYPAPGTATVGDVVRLLNLYKRKFELIDGTLVEKIMGAKESFVALELVFALKMWNAENGNLGMVLGADGPVKLMDKLVRMPDVSFTNWDRVPERRVPDEPVPELAPDLAAEVISEGNTREEMDRKLKEYFLSEVALVWFIDPRKRTVRVYTSPDDVTELSETDALDGGDVLPGFEVGVGQLFEQLRPAPKPTKPPKSGGTKKPKKRK</sequence>
<feature type="region of interest" description="Disordered" evidence="1">
    <location>
        <begin position="214"/>
        <end position="238"/>
    </location>
</feature>
<keyword evidence="4" id="KW-1185">Reference proteome</keyword>
<evidence type="ECO:0000313" key="3">
    <source>
        <dbReference type="EMBL" id="MBP3954328.1"/>
    </source>
</evidence>
<dbReference type="Pfam" id="PF05685">
    <property type="entry name" value="Uma2"/>
    <property type="match status" value="1"/>
</dbReference>
<dbReference type="InterPro" id="IPR011335">
    <property type="entry name" value="Restrct_endonuc-II-like"/>
</dbReference>
<reference evidence="3 4" key="1">
    <citation type="submission" date="2021-04" db="EMBL/GenBank/DDBJ databases">
        <authorList>
            <person name="Ivanova A."/>
        </authorList>
    </citation>
    <scope>NUCLEOTIDE SEQUENCE [LARGE SCALE GENOMIC DNA]</scope>
    <source>
        <strain evidence="3 4">G18</strain>
    </source>
</reference>
<dbReference type="PANTHER" id="PTHR34107:SF1">
    <property type="entry name" value="SLL0198 PROTEIN"/>
    <property type="match status" value="1"/>
</dbReference>
<dbReference type="InterPro" id="IPR012296">
    <property type="entry name" value="Nuclease_put_TT1808"/>
</dbReference>
<dbReference type="PANTHER" id="PTHR34107">
    <property type="entry name" value="SLL0198 PROTEIN-RELATED"/>
    <property type="match status" value="1"/>
</dbReference>
<dbReference type="GO" id="GO:0004519">
    <property type="term" value="F:endonuclease activity"/>
    <property type="evidence" value="ECO:0007669"/>
    <property type="project" value="UniProtKB-KW"/>
</dbReference>
<organism evidence="3 4">
    <name type="scientific">Gemmata palustris</name>
    <dbReference type="NCBI Taxonomy" id="2822762"/>
    <lineage>
        <taxon>Bacteria</taxon>
        <taxon>Pseudomonadati</taxon>
        <taxon>Planctomycetota</taxon>
        <taxon>Planctomycetia</taxon>
        <taxon>Gemmatales</taxon>
        <taxon>Gemmataceae</taxon>
        <taxon>Gemmata</taxon>
    </lineage>
</organism>
<keyword evidence="3" id="KW-0378">Hydrolase</keyword>
<dbReference type="Proteomes" id="UP000676565">
    <property type="component" value="Unassembled WGS sequence"/>
</dbReference>
<dbReference type="EMBL" id="JAGKQQ010000001">
    <property type="protein sequence ID" value="MBP3954328.1"/>
    <property type="molecule type" value="Genomic_DNA"/>
</dbReference>
<evidence type="ECO:0000313" key="4">
    <source>
        <dbReference type="Proteomes" id="UP000676565"/>
    </source>
</evidence>
<protein>
    <submittedName>
        <fullName evidence="3">Uma2 family endonuclease</fullName>
    </submittedName>
</protein>
<dbReference type="RefSeq" id="WP_210652464.1">
    <property type="nucleotide sequence ID" value="NZ_JAGKQQ010000001.1"/>
</dbReference>
<gene>
    <name evidence="3" type="ORF">J8F10_03330</name>
</gene>
<proteinExistence type="predicted"/>
<evidence type="ECO:0000256" key="1">
    <source>
        <dbReference type="SAM" id="MobiDB-lite"/>
    </source>
</evidence>
<dbReference type="InterPro" id="IPR008538">
    <property type="entry name" value="Uma2"/>
</dbReference>
<name>A0ABS5BN85_9BACT</name>
<dbReference type="SUPFAM" id="SSF52980">
    <property type="entry name" value="Restriction endonuclease-like"/>
    <property type="match status" value="1"/>
</dbReference>
<feature type="domain" description="Putative restriction endonuclease" evidence="2">
    <location>
        <begin position="52"/>
        <end position="207"/>
    </location>
</feature>
<keyword evidence="3" id="KW-0255">Endonuclease</keyword>